<proteinExistence type="predicted"/>
<feature type="compositionally biased region" description="Acidic residues" evidence="1">
    <location>
        <begin position="41"/>
        <end position="63"/>
    </location>
</feature>
<reference evidence="3 4" key="1">
    <citation type="submission" date="2019-03" db="EMBL/GenBank/DDBJ databases">
        <title>Genomic Encyclopedia of Type Strains, Phase IV (KMG-IV): sequencing the most valuable type-strain genomes for metagenomic binning, comparative biology and taxonomic classification.</title>
        <authorList>
            <person name="Goeker M."/>
        </authorList>
    </citation>
    <scope>NUCLEOTIDE SEQUENCE [LARGE SCALE GENOMIC DNA]</scope>
    <source>
        <strain evidence="3 4">DSM 100433</strain>
    </source>
</reference>
<feature type="chain" id="PRO_5040760734" description="Lipoprotein" evidence="2">
    <location>
        <begin position="19"/>
        <end position="240"/>
    </location>
</feature>
<gene>
    <name evidence="3" type="ORF">EDD78_101462</name>
</gene>
<protein>
    <recommendedName>
        <fullName evidence="5">Lipoprotein</fullName>
    </recommendedName>
</protein>
<evidence type="ECO:0000313" key="3">
    <source>
        <dbReference type="EMBL" id="TCL45479.1"/>
    </source>
</evidence>
<dbReference type="Proteomes" id="UP000294682">
    <property type="component" value="Unassembled WGS sequence"/>
</dbReference>
<accession>A0A9X8ULQ0</accession>
<evidence type="ECO:0008006" key="5">
    <source>
        <dbReference type="Google" id="ProtNLM"/>
    </source>
</evidence>
<evidence type="ECO:0000256" key="1">
    <source>
        <dbReference type="SAM" id="MobiDB-lite"/>
    </source>
</evidence>
<evidence type="ECO:0000313" key="4">
    <source>
        <dbReference type="Proteomes" id="UP000294682"/>
    </source>
</evidence>
<dbReference type="RefSeq" id="WP_132083802.1">
    <property type="nucleotide sequence ID" value="NZ_SLUK01000001.1"/>
</dbReference>
<name>A0A9X8ULQ0_9FIRM</name>
<organism evidence="3 4">
    <name type="scientific">Harryflintia acetispora</name>
    <dbReference type="NCBI Taxonomy" id="1849041"/>
    <lineage>
        <taxon>Bacteria</taxon>
        <taxon>Bacillati</taxon>
        <taxon>Bacillota</taxon>
        <taxon>Clostridia</taxon>
        <taxon>Eubacteriales</taxon>
        <taxon>Oscillospiraceae</taxon>
        <taxon>Harryflintia</taxon>
    </lineage>
</organism>
<evidence type="ECO:0000256" key="2">
    <source>
        <dbReference type="SAM" id="SignalP"/>
    </source>
</evidence>
<dbReference type="PROSITE" id="PS51257">
    <property type="entry name" value="PROKAR_LIPOPROTEIN"/>
    <property type="match status" value="1"/>
</dbReference>
<sequence length="240" mass="26754">MKKSLIALLLAAVMALCACQSRTDTPQDFDSEVQQSSSQEEAPEEEQPPEESEESEPQMTEEEAKELVEDLLQSGNLLALVANYNGSFDKPEEISQVQMLWSLYKWAELSGQIQQPEEPDYEGYAQADKATVDALLLRWYGVKSLDYSGNAQTLGDIASGDPVNFDPEKNTYYFMDADLPLNERAELGAVSLGEDGTITAEFDTTQIEGGEYVQTYRLKLAPYEEDGHYYLTSLNKGKTD</sequence>
<keyword evidence="4" id="KW-1185">Reference proteome</keyword>
<feature type="signal peptide" evidence="2">
    <location>
        <begin position="1"/>
        <end position="18"/>
    </location>
</feature>
<keyword evidence="2" id="KW-0732">Signal</keyword>
<dbReference type="EMBL" id="SLUK01000001">
    <property type="protein sequence ID" value="TCL45479.1"/>
    <property type="molecule type" value="Genomic_DNA"/>
</dbReference>
<dbReference type="AlphaFoldDB" id="A0A9X8ULQ0"/>
<feature type="region of interest" description="Disordered" evidence="1">
    <location>
        <begin position="24"/>
        <end position="63"/>
    </location>
</feature>
<comment type="caution">
    <text evidence="3">The sequence shown here is derived from an EMBL/GenBank/DDBJ whole genome shotgun (WGS) entry which is preliminary data.</text>
</comment>